<dbReference type="Pfam" id="PF17964">
    <property type="entry name" value="Big_10"/>
    <property type="match status" value="1"/>
</dbReference>
<proteinExistence type="predicted"/>
<reference evidence="11" key="1">
    <citation type="journal article" date="2019" name="Int. J. Syst. Evol. Microbiol.">
        <title>The Global Catalogue of Microorganisms (GCM) 10K type strain sequencing project: providing services to taxonomists for standard genome sequencing and annotation.</title>
        <authorList>
            <consortium name="The Broad Institute Genomics Platform"/>
            <consortium name="The Broad Institute Genome Sequencing Center for Infectious Disease"/>
            <person name="Wu L."/>
            <person name="Ma J."/>
        </authorList>
    </citation>
    <scope>NUCLEOTIDE SEQUENCE [LARGE SCALE GENOMIC DNA]</scope>
    <source>
        <strain evidence="11">IBRC-M 10908</strain>
    </source>
</reference>
<evidence type="ECO:0000256" key="2">
    <source>
        <dbReference type="ARBA" id="ARBA00022679"/>
    </source>
</evidence>
<dbReference type="CDD" id="cd16913">
    <property type="entry name" value="YkuD_like"/>
    <property type="match status" value="1"/>
</dbReference>
<dbReference type="InterPro" id="IPR050979">
    <property type="entry name" value="LD-transpeptidase"/>
</dbReference>
<feature type="region of interest" description="Disordered" evidence="8">
    <location>
        <begin position="33"/>
        <end position="54"/>
    </location>
</feature>
<evidence type="ECO:0000259" key="9">
    <source>
        <dbReference type="PROSITE" id="PS52029"/>
    </source>
</evidence>
<feature type="active site" description="Proton donor/acceptor" evidence="7">
    <location>
        <position position="342"/>
    </location>
</feature>
<dbReference type="EMBL" id="JBHSDK010000005">
    <property type="protein sequence ID" value="MFC4334403.1"/>
    <property type="molecule type" value="Genomic_DNA"/>
</dbReference>
<comment type="caution">
    <text evidence="10">The sequence shown here is derived from an EMBL/GenBank/DDBJ whole genome shotgun (WGS) entry which is preliminary data.</text>
</comment>
<keyword evidence="6 7" id="KW-0961">Cell wall biogenesis/degradation</keyword>
<evidence type="ECO:0000256" key="7">
    <source>
        <dbReference type="PROSITE-ProRule" id="PRU01373"/>
    </source>
</evidence>
<evidence type="ECO:0000313" key="11">
    <source>
        <dbReference type="Proteomes" id="UP001595823"/>
    </source>
</evidence>
<dbReference type="PROSITE" id="PS52029">
    <property type="entry name" value="LD_TPASE"/>
    <property type="match status" value="1"/>
</dbReference>
<keyword evidence="2" id="KW-0808">Transferase</keyword>
<keyword evidence="5" id="KW-0012">Acyltransferase</keyword>
<keyword evidence="11" id="KW-1185">Reference proteome</keyword>
<protein>
    <submittedName>
        <fullName evidence="10">Ig-like domain-containing protein</fullName>
    </submittedName>
</protein>
<evidence type="ECO:0000256" key="3">
    <source>
        <dbReference type="ARBA" id="ARBA00022960"/>
    </source>
</evidence>
<accession>A0ABV8TVE5</accession>
<dbReference type="InterPro" id="IPR038063">
    <property type="entry name" value="Transpep_catalytic_dom"/>
</dbReference>
<dbReference type="InterPro" id="IPR005490">
    <property type="entry name" value="LD_TPept_cat_dom"/>
</dbReference>
<keyword evidence="3 7" id="KW-0133">Cell shape</keyword>
<evidence type="ECO:0000313" key="10">
    <source>
        <dbReference type="EMBL" id="MFC4334403.1"/>
    </source>
</evidence>
<evidence type="ECO:0000256" key="8">
    <source>
        <dbReference type="SAM" id="MobiDB-lite"/>
    </source>
</evidence>
<evidence type="ECO:0000256" key="1">
    <source>
        <dbReference type="ARBA" id="ARBA00004752"/>
    </source>
</evidence>
<keyword evidence="4 7" id="KW-0573">Peptidoglycan synthesis</keyword>
<feature type="active site" description="Nucleophile" evidence="7">
    <location>
        <position position="360"/>
    </location>
</feature>
<dbReference type="SUPFAM" id="SSF141523">
    <property type="entry name" value="L,D-transpeptidase catalytic domain-like"/>
    <property type="match status" value="1"/>
</dbReference>
<organism evidence="10 11">
    <name type="scientific">Salininema proteolyticum</name>
    <dbReference type="NCBI Taxonomy" id="1607685"/>
    <lineage>
        <taxon>Bacteria</taxon>
        <taxon>Bacillati</taxon>
        <taxon>Actinomycetota</taxon>
        <taxon>Actinomycetes</taxon>
        <taxon>Glycomycetales</taxon>
        <taxon>Glycomycetaceae</taxon>
        <taxon>Salininema</taxon>
    </lineage>
</organism>
<dbReference type="Proteomes" id="UP001595823">
    <property type="component" value="Unassembled WGS sequence"/>
</dbReference>
<comment type="pathway">
    <text evidence="1 7">Cell wall biogenesis; peptidoglycan biosynthesis.</text>
</comment>
<dbReference type="Gene3D" id="2.60.40.3780">
    <property type="match status" value="1"/>
</dbReference>
<dbReference type="PANTHER" id="PTHR30582">
    <property type="entry name" value="L,D-TRANSPEPTIDASE"/>
    <property type="match status" value="1"/>
</dbReference>
<evidence type="ECO:0000256" key="6">
    <source>
        <dbReference type="ARBA" id="ARBA00023316"/>
    </source>
</evidence>
<evidence type="ECO:0000256" key="4">
    <source>
        <dbReference type="ARBA" id="ARBA00022984"/>
    </source>
</evidence>
<dbReference type="RefSeq" id="WP_380618154.1">
    <property type="nucleotide sequence ID" value="NZ_JBHSDK010000005.1"/>
</dbReference>
<dbReference type="PANTHER" id="PTHR30582:SF2">
    <property type="entry name" value="L,D-TRANSPEPTIDASE YCIB-RELATED"/>
    <property type="match status" value="1"/>
</dbReference>
<dbReference type="Gene3D" id="2.40.440.10">
    <property type="entry name" value="L,D-transpeptidase catalytic domain-like"/>
    <property type="match status" value="1"/>
</dbReference>
<sequence length="415" mass="45274">MSGKEAEPTLRGTVTRRRTLALGMAGLAASGLAACSGGDGKINSKGDGDKEPEEEPMYVLGLAPADGSSEATAAAEITWDPAKGEPKEVKLAKDGGEEVAGEFHPDGTSWIPSQPLEWEATYTATVTAEAEGEEVTGATTFTVIASPESRAEVQVYSPDNTTVGQAAVVYFEFVGYGVPEEARKAVERRLFVTSEPAQEASWHWINASKLEYRPKEYWKPGTAVSWRLALGGVDFGDGTYGQYDLSGSFTTDTELRKMVVDDSNKRFDCQRDGASVNQFPTSLGAKELPDKDGKKMDTRSYTGNMIIMSREKDIEFSSAEFDYEDIEIDFGMRLTWNGQYIHSAPWAKDKLGKTNGSHGCINLDTADAEWVYEYCKWGDPIEVKNTGRSLPQGDGVTSWDLSWEDVLAGSYLTES</sequence>
<gene>
    <name evidence="10" type="ORF">ACFPET_04230</name>
</gene>
<name>A0ABV8TVE5_9ACTN</name>
<evidence type="ECO:0000256" key="5">
    <source>
        <dbReference type="ARBA" id="ARBA00023315"/>
    </source>
</evidence>
<feature type="domain" description="L,D-TPase catalytic" evidence="9">
    <location>
        <begin position="256"/>
        <end position="384"/>
    </location>
</feature>
<dbReference type="Pfam" id="PF03734">
    <property type="entry name" value="YkuD"/>
    <property type="match status" value="1"/>
</dbReference>
<dbReference type="Gene3D" id="2.60.40.3710">
    <property type="match status" value="1"/>
</dbReference>
<dbReference type="PROSITE" id="PS51257">
    <property type="entry name" value="PROKAR_LIPOPROTEIN"/>
    <property type="match status" value="1"/>
</dbReference>
<dbReference type="InterPro" id="IPR041280">
    <property type="entry name" value="Big_10"/>
</dbReference>